<comment type="caution">
    <text evidence="1">The sequence shown here is derived from an EMBL/GenBank/DDBJ whole genome shotgun (WGS) entry which is preliminary data.</text>
</comment>
<accession>A0A1Q8CS09</accession>
<sequence length="89" mass="9344">MADPKRALVLHLSNGGEPLVFALAEDGVRDLENRLTELLAEGGVHSPALADGSTVAVNFAHVVTAHLDELPPLARVYGSGQPKHHGFAT</sequence>
<evidence type="ECO:0000313" key="2">
    <source>
        <dbReference type="Proteomes" id="UP000185596"/>
    </source>
</evidence>
<gene>
    <name evidence="1" type="ORF">BU204_13640</name>
</gene>
<name>A0A1Q8CS09_9PSEU</name>
<proteinExistence type="predicted"/>
<dbReference type="Proteomes" id="UP000185596">
    <property type="component" value="Unassembled WGS sequence"/>
</dbReference>
<evidence type="ECO:0000313" key="1">
    <source>
        <dbReference type="EMBL" id="OLF17117.1"/>
    </source>
</evidence>
<dbReference type="EMBL" id="MSIE01000021">
    <property type="protein sequence ID" value="OLF17117.1"/>
    <property type="molecule type" value="Genomic_DNA"/>
</dbReference>
<keyword evidence="2" id="KW-1185">Reference proteome</keyword>
<dbReference type="AlphaFoldDB" id="A0A1Q8CS09"/>
<reference evidence="1 2" key="1">
    <citation type="submission" date="2016-12" db="EMBL/GenBank/DDBJ databases">
        <title>The draft genome sequence of Actinophytocola sp. 11-183.</title>
        <authorList>
            <person name="Wang W."/>
            <person name="Yuan L."/>
        </authorList>
    </citation>
    <scope>NUCLEOTIDE SEQUENCE [LARGE SCALE GENOMIC DNA]</scope>
    <source>
        <strain evidence="1 2">11-183</strain>
    </source>
</reference>
<dbReference type="OrthoDB" id="3697269at2"/>
<dbReference type="RefSeq" id="WP_075126008.1">
    <property type="nucleotide sequence ID" value="NZ_MSIE01000021.1"/>
</dbReference>
<protein>
    <submittedName>
        <fullName evidence="1">Uncharacterized protein</fullName>
    </submittedName>
</protein>
<organism evidence="1 2">
    <name type="scientific">Actinophytocola xanthii</name>
    <dbReference type="NCBI Taxonomy" id="1912961"/>
    <lineage>
        <taxon>Bacteria</taxon>
        <taxon>Bacillati</taxon>
        <taxon>Actinomycetota</taxon>
        <taxon>Actinomycetes</taxon>
        <taxon>Pseudonocardiales</taxon>
        <taxon>Pseudonocardiaceae</taxon>
    </lineage>
</organism>